<dbReference type="EMBL" id="BRVS01000021">
    <property type="protein sequence ID" value="GLB68710.1"/>
    <property type="molecule type" value="Genomic_DNA"/>
</dbReference>
<comment type="caution">
    <text evidence="1">The sequence shown here is derived from an EMBL/GenBank/DDBJ whole genome shotgun (WGS) entry which is preliminary data.</text>
</comment>
<proteinExistence type="predicted"/>
<evidence type="ECO:0000313" key="1">
    <source>
        <dbReference type="EMBL" id="GLB68710.1"/>
    </source>
</evidence>
<reference evidence="1 2" key="1">
    <citation type="journal article" date="2023" name="Int. J. Syst. Evol. Microbiol.">
        <title>Arthrobacter mangrovi sp. nov., an actinobacterium isolated from the rhizosphere of a mangrove.</title>
        <authorList>
            <person name="Hamada M."/>
            <person name="Saitou S."/>
            <person name="Enomoto N."/>
            <person name="Nanri K."/>
            <person name="Hidaka K."/>
            <person name="Miura T."/>
            <person name="Tamura T."/>
        </authorList>
    </citation>
    <scope>NUCLEOTIDE SEQUENCE [LARGE SCALE GENOMIC DNA]</scope>
    <source>
        <strain evidence="1 2">NBRC 112813</strain>
    </source>
</reference>
<protein>
    <submittedName>
        <fullName evidence="1">Uncharacterized protein</fullName>
    </submittedName>
</protein>
<evidence type="ECO:0000313" key="2">
    <source>
        <dbReference type="Proteomes" id="UP001209654"/>
    </source>
</evidence>
<keyword evidence="2" id="KW-1185">Reference proteome</keyword>
<dbReference type="Proteomes" id="UP001209654">
    <property type="component" value="Unassembled WGS sequence"/>
</dbReference>
<name>A0ABQ5MY12_9MICC</name>
<accession>A0ABQ5MY12</accession>
<organism evidence="1 2">
    <name type="scientific">Arthrobacter mangrovi</name>
    <dbReference type="NCBI Taxonomy" id="2966350"/>
    <lineage>
        <taxon>Bacteria</taxon>
        <taxon>Bacillati</taxon>
        <taxon>Actinomycetota</taxon>
        <taxon>Actinomycetes</taxon>
        <taxon>Micrococcales</taxon>
        <taxon>Micrococcaceae</taxon>
        <taxon>Arthrobacter</taxon>
    </lineage>
</organism>
<dbReference type="RefSeq" id="WP_264796803.1">
    <property type="nucleotide sequence ID" value="NZ_BRVS01000021.1"/>
</dbReference>
<gene>
    <name evidence="1" type="ORF">AHIS1636_31520</name>
</gene>
<sequence length="73" mass="7773">MDQHQTGPEKGGNADREQAVVHWPRAMGTTADDDVDAIISVLPQLPDVPVAGQAAVFERIHDELLADLEAGAD</sequence>